<organism evidence="1 2">
    <name type="scientific">Neofusicoccum parvum</name>
    <dbReference type="NCBI Taxonomy" id="310453"/>
    <lineage>
        <taxon>Eukaryota</taxon>
        <taxon>Fungi</taxon>
        <taxon>Dikarya</taxon>
        <taxon>Ascomycota</taxon>
        <taxon>Pezizomycotina</taxon>
        <taxon>Dothideomycetes</taxon>
        <taxon>Dothideomycetes incertae sedis</taxon>
        <taxon>Botryosphaeriales</taxon>
        <taxon>Botryosphaeriaceae</taxon>
        <taxon>Neofusicoccum</taxon>
    </lineage>
</organism>
<protein>
    <submittedName>
        <fullName evidence="1">Uncharacterized protein</fullName>
    </submittedName>
</protein>
<dbReference type="EMBL" id="BSXG01000040">
    <property type="protein sequence ID" value="GME27748.1"/>
    <property type="molecule type" value="Genomic_DNA"/>
</dbReference>
<evidence type="ECO:0000313" key="1">
    <source>
        <dbReference type="EMBL" id="GME27748.1"/>
    </source>
</evidence>
<dbReference type="Proteomes" id="UP001165186">
    <property type="component" value="Unassembled WGS sequence"/>
</dbReference>
<evidence type="ECO:0000313" key="2">
    <source>
        <dbReference type="Proteomes" id="UP001165186"/>
    </source>
</evidence>
<sequence length="129" mass="13194">MHATGLFTALLLGASSASAAAVLDARIAAVQTSVTLFDGTGGASSNTTSSGTSQTFSVNVGNCFSFSGESIDRIASSIAVPAGYKCVLFDNFQCTGNGSVGIFSPGINELDDINYNDRARAIRCARPNN</sequence>
<reference evidence="1" key="1">
    <citation type="submission" date="2024-09" db="EMBL/GenBank/DDBJ databases">
        <title>Draft Genome Sequences of Neofusicoccum parvum.</title>
        <authorList>
            <person name="Ashida A."/>
            <person name="Camagna M."/>
            <person name="Tanaka A."/>
            <person name="Takemoto D."/>
        </authorList>
    </citation>
    <scope>NUCLEOTIDE SEQUENCE</scope>
    <source>
        <strain evidence="1">PPO83</strain>
    </source>
</reference>
<proteinExistence type="predicted"/>
<accession>A0ACB5S4S0</accession>
<comment type="caution">
    <text evidence="1">The sequence shown here is derived from an EMBL/GenBank/DDBJ whole genome shotgun (WGS) entry which is preliminary data.</text>
</comment>
<keyword evidence="2" id="KW-1185">Reference proteome</keyword>
<gene>
    <name evidence="1" type="primary">g1630</name>
    <name evidence="1" type="ORF">NpPPO83_00001630</name>
</gene>
<name>A0ACB5S4S0_9PEZI</name>